<reference evidence="3" key="1">
    <citation type="submission" date="2021-02" db="EMBL/GenBank/DDBJ databases">
        <authorList>
            <person name="Nowell W R."/>
        </authorList>
    </citation>
    <scope>NUCLEOTIDE SEQUENCE</scope>
</reference>
<protein>
    <submittedName>
        <fullName evidence="3">Uncharacterized protein</fullName>
    </submittedName>
</protein>
<dbReference type="InterPro" id="IPR051363">
    <property type="entry name" value="RLR_Helicase"/>
</dbReference>
<dbReference type="Gene3D" id="1.20.1320.30">
    <property type="match status" value="1"/>
</dbReference>
<dbReference type="Pfam" id="PF01335">
    <property type="entry name" value="DED"/>
    <property type="match status" value="1"/>
</dbReference>
<dbReference type="AlphaFoldDB" id="A0A8S2EAB8"/>
<evidence type="ECO:0000259" key="2">
    <source>
        <dbReference type="PROSITE" id="PS51192"/>
    </source>
</evidence>
<dbReference type="EMBL" id="CAJOBA010016479">
    <property type="protein sequence ID" value="CAF3891828.1"/>
    <property type="molecule type" value="Genomic_DNA"/>
</dbReference>
<dbReference type="GO" id="GO:0042981">
    <property type="term" value="P:regulation of apoptotic process"/>
    <property type="evidence" value="ECO:0007669"/>
    <property type="project" value="InterPro"/>
</dbReference>
<comment type="caution">
    <text evidence="3">The sequence shown here is derived from an EMBL/GenBank/DDBJ whole genome shotgun (WGS) entry which is preliminary data.</text>
</comment>
<feature type="domain" description="Helicase ATP-binding" evidence="2">
    <location>
        <begin position="200"/>
        <end position="373"/>
    </location>
</feature>
<proteinExistence type="predicted"/>
<name>A0A8S2EAB8_9BILA</name>
<dbReference type="EMBL" id="CAJNOK010010567">
    <property type="protein sequence ID" value="CAF1119097.1"/>
    <property type="molecule type" value="Genomic_DNA"/>
</dbReference>
<evidence type="ECO:0000313" key="4">
    <source>
        <dbReference type="EMBL" id="CAF3891828.1"/>
    </source>
</evidence>
<feature type="domain" description="DED" evidence="1">
    <location>
        <begin position="7"/>
        <end position="87"/>
    </location>
</feature>
<dbReference type="GO" id="GO:0016787">
    <property type="term" value="F:hydrolase activity"/>
    <property type="evidence" value="ECO:0007669"/>
    <property type="project" value="InterPro"/>
</dbReference>
<dbReference type="PROSITE" id="PS51192">
    <property type="entry name" value="HELICASE_ATP_BIND_1"/>
    <property type="match status" value="1"/>
</dbReference>
<dbReference type="PANTHER" id="PTHR14074:SF16">
    <property type="entry name" value="ANTIVIRAL INNATE IMMUNE RESPONSE RECEPTOR RIG-I"/>
    <property type="match status" value="1"/>
</dbReference>
<dbReference type="Proteomes" id="UP000682733">
    <property type="component" value="Unassembled WGS sequence"/>
</dbReference>
<dbReference type="Gene3D" id="1.10.533.10">
    <property type="entry name" value="Death Domain, Fas"/>
    <property type="match status" value="1"/>
</dbReference>
<evidence type="ECO:0000313" key="3">
    <source>
        <dbReference type="EMBL" id="CAF1119097.1"/>
    </source>
</evidence>
<dbReference type="PROSITE" id="PS50168">
    <property type="entry name" value="DED"/>
    <property type="match status" value="1"/>
</dbReference>
<sequence>MSTDAFKFRCILIRIQESLSDTDRQKLHFLLGEDIPGQLREKESLSTSIPAFQKLLQTLKISEKDCTYLINALEDIQRHDCAQRLKDYQNLIEKNIVLTQRENSIIQTNEVSTLLYELNMDNTVDVTDQSIPHIESQLEARTTLPQIDDNRSAIGQSTGVLDINEINLLPFVDETYPWTSDYTKQFNVKHEPHNYQLEIIRHAVSSTNTIVCLRTGAGKTYIAALLIKYHYVKKMKQSTRFMALFFVPRKAIRQQQATVLKQATNLRVEICEDEQVVHNCVVHNDIIVLTPQKLVNSLKNGHMKLSDIDMMIFDECHNTSGGNPYCEIMKYYLCPSLQNFENSTKPIVIGLTATIGSKDSSEKKHPVLDNLVSICSKLACCTISIVQNLENIQEVDSLIPRPSNDSFEFVRKTQYNRYFYDYIKLMKDLLTVIADILEHNECLASHEMGTSSYIQQLVILEEYAQKLGQVSSVSICEYLICLSKKFLAFYDLPFDMVLNEINKQIDIYYKRNKNPYPVETLVYNYCKETLNKILTEYSSNPAENSKLNDLITLLERHANGNAKAYESGYRNVV</sequence>
<evidence type="ECO:0000259" key="1">
    <source>
        <dbReference type="PROSITE" id="PS50168"/>
    </source>
</evidence>
<dbReference type="PANTHER" id="PTHR14074">
    <property type="entry name" value="HELICASE WITH DEATH DOMAIN-RELATED"/>
    <property type="match status" value="1"/>
</dbReference>
<dbReference type="SMART" id="SM00487">
    <property type="entry name" value="DEXDc"/>
    <property type="match status" value="1"/>
</dbReference>
<dbReference type="GO" id="GO:0003677">
    <property type="term" value="F:DNA binding"/>
    <property type="evidence" value="ECO:0007669"/>
    <property type="project" value="InterPro"/>
</dbReference>
<dbReference type="SUPFAM" id="SSF47986">
    <property type="entry name" value="DEATH domain"/>
    <property type="match status" value="1"/>
</dbReference>
<dbReference type="GO" id="GO:0005737">
    <property type="term" value="C:cytoplasm"/>
    <property type="evidence" value="ECO:0007669"/>
    <property type="project" value="TreeGrafter"/>
</dbReference>
<dbReference type="Pfam" id="PF04851">
    <property type="entry name" value="ResIII"/>
    <property type="match status" value="1"/>
</dbReference>
<accession>A0A8S2EAB8</accession>
<dbReference type="InterPro" id="IPR011029">
    <property type="entry name" value="DEATH-like_dom_sf"/>
</dbReference>
<gene>
    <name evidence="3" type="ORF">OVA965_LOCUS20090</name>
    <name evidence="4" type="ORF">TMI583_LOCUS20369</name>
</gene>
<evidence type="ECO:0000313" key="5">
    <source>
        <dbReference type="Proteomes" id="UP000677228"/>
    </source>
</evidence>
<dbReference type="InterPro" id="IPR014001">
    <property type="entry name" value="Helicase_ATP-bd"/>
</dbReference>
<organism evidence="3 5">
    <name type="scientific">Didymodactylos carnosus</name>
    <dbReference type="NCBI Taxonomy" id="1234261"/>
    <lineage>
        <taxon>Eukaryota</taxon>
        <taxon>Metazoa</taxon>
        <taxon>Spiralia</taxon>
        <taxon>Gnathifera</taxon>
        <taxon>Rotifera</taxon>
        <taxon>Eurotatoria</taxon>
        <taxon>Bdelloidea</taxon>
        <taxon>Philodinida</taxon>
        <taxon>Philodinidae</taxon>
        <taxon>Didymodactylos</taxon>
    </lineage>
</organism>
<dbReference type="Gene3D" id="3.40.50.300">
    <property type="entry name" value="P-loop containing nucleotide triphosphate hydrolases"/>
    <property type="match status" value="2"/>
</dbReference>
<dbReference type="InterPro" id="IPR006935">
    <property type="entry name" value="Helicase/UvrB_N"/>
</dbReference>
<dbReference type="GO" id="GO:0005524">
    <property type="term" value="F:ATP binding"/>
    <property type="evidence" value="ECO:0007669"/>
    <property type="project" value="InterPro"/>
</dbReference>
<dbReference type="InterPro" id="IPR001875">
    <property type="entry name" value="DED_dom"/>
</dbReference>
<dbReference type="InterPro" id="IPR027417">
    <property type="entry name" value="P-loop_NTPase"/>
</dbReference>
<dbReference type="SUPFAM" id="SSF52540">
    <property type="entry name" value="P-loop containing nucleoside triphosphate hydrolases"/>
    <property type="match status" value="1"/>
</dbReference>
<dbReference type="Proteomes" id="UP000677228">
    <property type="component" value="Unassembled WGS sequence"/>
</dbReference>